<dbReference type="Proteomes" id="UP000886501">
    <property type="component" value="Unassembled WGS sequence"/>
</dbReference>
<evidence type="ECO:0000313" key="1">
    <source>
        <dbReference type="EMBL" id="KAF9646762.1"/>
    </source>
</evidence>
<reference evidence="1" key="2">
    <citation type="journal article" date="2020" name="Nat. Commun.">
        <title>Large-scale genome sequencing of mycorrhizal fungi provides insights into the early evolution of symbiotic traits.</title>
        <authorList>
            <person name="Miyauchi S."/>
            <person name="Kiss E."/>
            <person name="Kuo A."/>
            <person name="Drula E."/>
            <person name="Kohler A."/>
            <person name="Sanchez-Garcia M."/>
            <person name="Morin E."/>
            <person name="Andreopoulos B."/>
            <person name="Barry K.W."/>
            <person name="Bonito G."/>
            <person name="Buee M."/>
            <person name="Carver A."/>
            <person name="Chen C."/>
            <person name="Cichocki N."/>
            <person name="Clum A."/>
            <person name="Culley D."/>
            <person name="Crous P.W."/>
            <person name="Fauchery L."/>
            <person name="Girlanda M."/>
            <person name="Hayes R.D."/>
            <person name="Keri Z."/>
            <person name="LaButti K."/>
            <person name="Lipzen A."/>
            <person name="Lombard V."/>
            <person name="Magnuson J."/>
            <person name="Maillard F."/>
            <person name="Murat C."/>
            <person name="Nolan M."/>
            <person name="Ohm R.A."/>
            <person name="Pangilinan J."/>
            <person name="Pereira M.F."/>
            <person name="Perotto S."/>
            <person name="Peter M."/>
            <person name="Pfister S."/>
            <person name="Riley R."/>
            <person name="Sitrit Y."/>
            <person name="Stielow J.B."/>
            <person name="Szollosi G."/>
            <person name="Zifcakova L."/>
            <person name="Stursova M."/>
            <person name="Spatafora J.W."/>
            <person name="Tedersoo L."/>
            <person name="Vaario L.M."/>
            <person name="Yamada A."/>
            <person name="Yan M."/>
            <person name="Wang P."/>
            <person name="Xu J."/>
            <person name="Bruns T."/>
            <person name="Baldrian P."/>
            <person name="Vilgalys R."/>
            <person name="Dunand C."/>
            <person name="Henrissat B."/>
            <person name="Grigoriev I.V."/>
            <person name="Hibbett D."/>
            <person name="Nagy L.G."/>
            <person name="Martin F.M."/>
        </authorList>
    </citation>
    <scope>NUCLEOTIDE SEQUENCE</scope>
    <source>
        <strain evidence="1">P2</strain>
    </source>
</reference>
<name>A0ACB6ZB86_THEGA</name>
<accession>A0ACB6ZB86</accession>
<gene>
    <name evidence="1" type="ORF">BDM02DRAFT_2897303</name>
</gene>
<keyword evidence="2" id="KW-1185">Reference proteome</keyword>
<comment type="caution">
    <text evidence="1">The sequence shown here is derived from an EMBL/GenBank/DDBJ whole genome shotgun (WGS) entry which is preliminary data.</text>
</comment>
<evidence type="ECO:0000313" key="2">
    <source>
        <dbReference type="Proteomes" id="UP000886501"/>
    </source>
</evidence>
<dbReference type="EMBL" id="MU118049">
    <property type="protein sequence ID" value="KAF9646762.1"/>
    <property type="molecule type" value="Genomic_DNA"/>
</dbReference>
<protein>
    <submittedName>
        <fullName evidence="1">Uncharacterized protein</fullName>
    </submittedName>
</protein>
<reference evidence="1" key="1">
    <citation type="submission" date="2019-10" db="EMBL/GenBank/DDBJ databases">
        <authorList>
            <consortium name="DOE Joint Genome Institute"/>
            <person name="Kuo A."/>
            <person name="Miyauchi S."/>
            <person name="Kiss E."/>
            <person name="Drula E."/>
            <person name="Kohler A."/>
            <person name="Sanchez-Garcia M."/>
            <person name="Andreopoulos B."/>
            <person name="Barry K.W."/>
            <person name="Bonito G."/>
            <person name="Buee M."/>
            <person name="Carver A."/>
            <person name="Chen C."/>
            <person name="Cichocki N."/>
            <person name="Clum A."/>
            <person name="Culley D."/>
            <person name="Crous P.W."/>
            <person name="Fauchery L."/>
            <person name="Girlanda M."/>
            <person name="Hayes R."/>
            <person name="Keri Z."/>
            <person name="Labutti K."/>
            <person name="Lipzen A."/>
            <person name="Lombard V."/>
            <person name="Magnuson J."/>
            <person name="Maillard F."/>
            <person name="Morin E."/>
            <person name="Murat C."/>
            <person name="Nolan M."/>
            <person name="Ohm R."/>
            <person name="Pangilinan J."/>
            <person name="Pereira M."/>
            <person name="Perotto S."/>
            <person name="Peter M."/>
            <person name="Riley R."/>
            <person name="Sitrit Y."/>
            <person name="Stielow B."/>
            <person name="Szollosi G."/>
            <person name="Zifcakova L."/>
            <person name="Stursova M."/>
            <person name="Spatafora J.W."/>
            <person name="Tedersoo L."/>
            <person name="Vaario L.-M."/>
            <person name="Yamada A."/>
            <person name="Yan M."/>
            <person name="Wang P."/>
            <person name="Xu J."/>
            <person name="Bruns T."/>
            <person name="Baldrian P."/>
            <person name="Vilgalys R."/>
            <person name="Henrissat B."/>
            <person name="Grigoriev I.V."/>
            <person name="Hibbett D."/>
            <person name="Nagy L.G."/>
            <person name="Martin F.M."/>
        </authorList>
    </citation>
    <scope>NUCLEOTIDE SEQUENCE</scope>
    <source>
        <strain evidence="1">P2</strain>
    </source>
</reference>
<organism evidence="1 2">
    <name type="scientific">Thelephora ganbajun</name>
    <name type="common">Ganba fungus</name>
    <dbReference type="NCBI Taxonomy" id="370292"/>
    <lineage>
        <taxon>Eukaryota</taxon>
        <taxon>Fungi</taxon>
        <taxon>Dikarya</taxon>
        <taxon>Basidiomycota</taxon>
        <taxon>Agaricomycotina</taxon>
        <taxon>Agaricomycetes</taxon>
        <taxon>Thelephorales</taxon>
        <taxon>Thelephoraceae</taxon>
        <taxon>Thelephora</taxon>
    </lineage>
</organism>
<proteinExistence type="predicted"/>
<sequence>MSRTTTRSVRDLASLPSRTLQAALKASEEQEAKQHRGGPNRKRKLAEKYALEVELKQVKEELGDETTDGDESEYDKSEEKRPTKRLRKSTTVQAASTSSGSNKKEPRVMSKRDSCTRCRSREITCIWDGIGTRCTACKKTSCGCDRWVGNDAKSVESKRTQGDLEKFAVNLERRLGRMEKIVDRIGQEFFGPL</sequence>